<protein>
    <submittedName>
        <fullName evidence="2">Uncharacterized protein</fullName>
    </submittedName>
</protein>
<dbReference type="InterPro" id="IPR036396">
    <property type="entry name" value="Cyt_P450_sf"/>
</dbReference>
<dbReference type="GO" id="GO:0005506">
    <property type="term" value="F:iron ion binding"/>
    <property type="evidence" value="ECO:0007669"/>
    <property type="project" value="InterPro"/>
</dbReference>
<dbReference type="SUPFAM" id="SSF48264">
    <property type="entry name" value="Cytochrome P450"/>
    <property type="match status" value="1"/>
</dbReference>
<dbReference type="GO" id="GO:0004497">
    <property type="term" value="F:monooxygenase activity"/>
    <property type="evidence" value="ECO:0007669"/>
    <property type="project" value="InterPro"/>
</dbReference>
<gene>
    <name evidence="2" type="ORF">RRG08_036619</name>
</gene>
<organism evidence="2 3">
    <name type="scientific">Elysia crispata</name>
    <name type="common">lettuce slug</name>
    <dbReference type="NCBI Taxonomy" id="231223"/>
    <lineage>
        <taxon>Eukaryota</taxon>
        <taxon>Metazoa</taxon>
        <taxon>Spiralia</taxon>
        <taxon>Lophotrochozoa</taxon>
        <taxon>Mollusca</taxon>
        <taxon>Gastropoda</taxon>
        <taxon>Heterobranchia</taxon>
        <taxon>Euthyneura</taxon>
        <taxon>Panpulmonata</taxon>
        <taxon>Sacoglossa</taxon>
        <taxon>Placobranchoidea</taxon>
        <taxon>Plakobranchidae</taxon>
        <taxon>Elysia</taxon>
    </lineage>
</organism>
<keyword evidence="1" id="KW-0732">Signal</keyword>
<dbReference type="Proteomes" id="UP001283361">
    <property type="component" value="Unassembled WGS sequence"/>
</dbReference>
<dbReference type="GO" id="GO:0016705">
    <property type="term" value="F:oxidoreductase activity, acting on paired donors, with incorporation or reduction of molecular oxygen"/>
    <property type="evidence" value="ECO:0007669"/>
    <property type="project" value="InterPro"/>
</dbReference>
<proteinExistence type="predicted"/>
<feature type="chain" id="PRO_5041897899" evidence="1">
    <location>
        <begin position="18"/>
        <end position="94"/>
    </location>
</feature>
<comment type="caution">
    <text evidence="2">The sequence shown here is derived from an EMBL/GenBank/DDBJ whole genome shotgun (WGS) entry which is preliminary data.</text>
</comment>
<evidence type="ECO:0000313" key="2">
    <source>
        <dbReference type="EMBL" id="KAK3780092.1"/>
    </source>
</evidence>
<keyword evidence="3" id="KW-1185">Reference proteome</keyword>
<feature type="signal peptide" evidence="1">
    <location>
        <begin position="1"/>
        <end position="17"/>
    </location>
</feature>
<sequence length="94" mass="10470">MFISVLSLMSTPWAILGSVTKLKYEGFNIPPFPAPSKSFIGHMHFMKGDEVENCAWMREKAGDIFSLSFAGLLLNFVNGLKNLRHILMQHADGA</sequence>
<name>A0AAE1DRI0_9GAST</name>
<dbReference type="GO" id="GO:0020037">
    <property type="term" value="F:heme binding"/>
    <property type="evidence" value="ECO:0007669"/>
    <property type="project" value="InterPro"/>
</dbReference>
<evidence type="ECO:0000313" key="3">
    <source>
        <dbReference type="Proteomes" id="UP001283361"/>
    </source>
</evidence>
<dbReference type="AlphaFoldDB" id="A0AAE1DRI0"/>
<accession>A0AAE1DRI0</accession>
<reference evidence="2" key="1">
    <citation type="journal article" date="2023" name="G3 (Bethesda)">
        <title>A reference genome for the long-term kleptoplast-retaining sea slug Elysia crispata morphotype clarki.</title>
        <authorList>
            <person name="Eastman K.E."/>
            <person name="Pendleton A.L."/>
            <person name="Shaikh M.A."/>
            <person name="Suttiyut T."/>
            <person name="Ogas R."/>
            <person name="Tomko P."/>
            <person name="Gavelis G."/>
            <person name="Widhalm J.R."/>
            <person name="Wisecaver J.H."/>
        </authorList>
    </citation>
    <scope>NUCLEOTIDE SEQUENCE</scope>
    <source>
        <strain evidence="2">ECLA1</strain>
    </source>
</reference>
<dbReference type="EMBL" id="JAWDGP010002760">
    <property type="protein sequence ID" value="KAK3780092.1"/>
    <property type="molecule type" value="Genomic_DNA"/>
</dbReference>
<dbReference type="Gene3D" id="1.10.630.10">
    <property type="entry name" value="Cytochrome P450"/>
    <property type="match status" value="1"/>
</dbReference>
<evidence type="ECO:0000256" key="1">
    <source>
        <dbReference type="SAM" id="SignalP"/>
    </source>
</evidence>